<feature type="disulfide bond" evidence="4">
    <location>
        <begin position="113"/>
        <end position="118"/>
    </location>
</feature>
<evidence type="ECO:0000256" key="2">
    <source>
        <dbReference type="ARBA" id="ARBA00023157"/>
    </source>
</evidence>
<dbReference type="Gene3D" id="2.40.70.10">
    <property type="entry name" value="Acid Proteases"/>
    <property type="match status" value="2"/>
</dbReference>
<organism evidence="8">
    <name type="scientific">Callorhinchus milii</name>
    <name type="common">Ghost shark</name>
    <dbReference type="NCBI Taxonomy" id="7868"/>
    <lineage>
        <taxon>Eukaryota</taxon>
        <taxon>Metazoa</taxon>
        <taxon>Chordata</taxon>
        <taxon>Craniata</taxon>
        <taxon>Vertebrata</taxon>
        <taxon>Chondrichthyes</taxon>
        <taxon>Holocephali</taxon>
        <taxon>Chimaeriformes</taxon>
        <taxon>Callorhinchidae</taxon>
        <taxon>Callorhinchus</taxon>
    </lineage>
</organism>
<comment type="similarity">
    <text evidence="1 5">Belongs to the peptidase A1 family.</text>
</comment>
<dbReference type="GeneID" id="103185314"/>
<dbReference type="InterPro" id="IPR012848">
    <property type="entry name" value="Aspartic_peptidase_N"/>
</dbReference>
<proteinExistence type="evidence at transcript level"/>
<dbReference type="InterPro" id="IPR033121">
    <property type="entry name" value="PEPTIDASE_A1"/>
</dbReference>
<evidence type="ECO:0000313" key="8">
    <source>
        <dbReference type="EMBL" id="AFK11320.1"/>
    </source>
</evidence>
<reference evidence="8" key="1">
    <citation type="journal article" date="2012" name="PLoS ONE">
        <title>Sequencing and Analysis of Full-Length cDNAs, 5'-ESTs and 3'-ESTs from a Cartilaginous Fish, the Elephant Shark (Callorhinchus milii).</title>
        <authorList>
            <person name="Tan Y.Y."/>
            <person name="Kodzius R."/>
            <person name="Tay B.H."/>
            <person name="Tay A."/>
            <person name="Brenner S."/>
            <person name="Venkatesh B."/>
        </authorList>
    </citation>
    <scope>NUCLEOTIDE SEQUENCE</scope>
    <source>
        <tissue evidence="8">Liver</tissue>
    </source>
</reference>
<keyword evidence="6" id="KW-0732">Signal</keyword>
<dbReference type="RefSeq" id="NP_001279618.1">
    <property type="nucleotide sequence ID" value="NM_001292689.1"/>
</dbReference>
<dbReference type="KEGG" id="cmk:103185314"/>
<name>K4FU08_CALMI</name>
<protein>
    <submittedName>
        <fullName evidence="8">Cathepsin E-A-like protein</fullName>
    </submittedName>
</protein>
<dbReference type="InterPro" id="IPR001969">
    <property type="entry name" value="Aspartic_peptidase_AS"/>
</dbReference>
<dbReference type="MEROPS" id="A01.045"/>
<dbReference type="InterPro" id="IPR021109">
    <property type="entry name" value="Peptidase_aspartic_dom_sf"/>
</dbReference>
<keyword evidence="5" id="KW-0064">Aspartyl protease</keyword>
<evidence type="ECO:0000256" key="1">
    <source>
        <dbReference type="ARBA" id="ARBA00007447"/>
    </source>
</evidence>
<keyword evidence="2 4" id="KW-1015">Disulfide bond</keyword>
<dbReference type="PANTHER" id="PTHR47966">
    <property type="entry name" value="BETA-SITE APP-CLEAVING ENZYME, ISOFORM A-RELATED"/>
    <property type="match status" value="1"/>
</dbReference>
<feature type="domain" description="Peptidase A1" evidence="7">
    <location>
        <begin position="82"/>
        <end position="396"/>
    </location>
</feature>
<dbReference type="EMBL" id="JX053092">
    <property type="protein sequence ID" value="AFK11320.1"/>
    <property type="molecule type" value="mRNA"/>
</dbReference>
<dbReference type="GO" id="GO:0006508">
    <property type="term" value="P:proteolysis"/>
    <property type="evidence" value="ECO:0007669"/>
    <property type="project" value="UniProtKB-KW"/>
</dbReference>
<dbReference type="FunFam" id="2.40.70.10:FF:000006">
    <property type="entry name" value="Cathepsin E"/>
    <property type="match status" value="1"/>
</dbReference>
<dbReference type="FunFam" id="2.40.70.10:FF:000004">
    <property type="entry name" value="Pepsin A"/>
    <property type="match status" value="1"/>
</dbReference>
<keyword evidence="5" id="KW-0378">Hydrolase</keyword>
<dbReference type="OrthoDB" id="771136at2759"/>
<evidence type="ECO:0000259" key="7">
    <source>
        <dbReference type="PROSITE" id="PS51767"/>
    </source>
</evidence>
<dbReference type="GO" id="GO:0004190">
    <property type="term" value="F:aspartic-type endopeptidase activity"/>
    <property type="evidence" value="ECO:0007669"/>
    <property type="project" value="UniProtKB-KW"/>
</dbReference>
<evidence type="ECO:0000256" key="4">
    <source>
        <dbReference type="PIRSR" id="PIRSR601461-2"/>
    </source>
</evidence>
<accession>K4FU08</accession>
<dbReference type="PANTHER" id="PTHR47966:SF37">
    <property type="entry name" value="CATHEPSIN E-A-LIKE"/>
    <property type="match status" value="1"/>
</dbReference>
<dbReference type="Pfam" id="PF07966">
    <property type="entry name" value="A1_Propeptide"/>
    <property type="match status" value="1"/>
</dbReference>
<feature type="disulfide bond" evidence="4">
    <location>
        <begin position="276"/>
        <end position="280"/>
    </location>
</feature>
<dbReference type="SUPFAM" id="SSF50630">
    <property type="entry name" value="Acid proteases"/>
    <property type="match status" value="1"/>
</dbReference>
<dbReference type="Gene3D" id="6.10.140.60">
    <property type="match status" value="1"/>
</dbReference>
<evidence type="ECO:0000256" key="3">
    <source>
        <dbReference type="PIRSR" id="PIRSR601461-1"/>
    </source>
</evidence>
<feature type="signal peptide" evidence="6">
    <location>
        <begin position="1"/>
        <end position="16"/>
    </location>
</feature>
<feature type="active site" evidence="3">
    <location>
        <position position="285"/>
    </location>
</feature>
<dbReference type="AlphaFoldDB" id="K4FU08"/>
<dbReference type="PROSITE" id="PS51767">
    <property type="entry name" value="PEPTIDASE_A1"/>
    <property type="match status" value="1"/>
</dbReference>
<feature type="active site" evidence="3">
    <location>
        <position position="100"/>
    </location>
</feature>
<evidence type="ECO:0000256" key="5">
    <source>
        <dbReference type="RuleBase" id="RU000454"/>
    </source>
</evidence>
<keyword evidence="5" id="KW-0645">Protease</keyword>
<dbReference type="Gene3D" id="2.60.40.1960">
    <property type="match status" value="1"/>
</dbReference>
<dbReference type="InterPro" id="IPR001461">
    <property type="entry name" value="Aspartic_peptidase_A1"/>
</dbReference>
<dbReference type="Pfam" id="PF00026">
    <property type="entry name" value="Asp"/>
    <property type="match status" value="1"/>
</dbReference>
<evidence type="ECO:0000256" key="6">
    <source>
        <dbReference type="SAM" id="SignalP"/>
    </source>
</evidence>
<feature type="chain" id="PRO_5003878858" evidence="6">
    <location>
        <begin position="17"/>
        <end position="401"/>
    </location>
</feature>
<dbReference type="CTD" id="114367"/>
<dbReference type="PRINTS" id="PR00792">
    <property type="entry name" value="PEPSIN"/>
</dbReference>
<dbReference type="PROSITE" id="PS00141">
    <property type="entry name" value="ASP_PROTEASE"/>
    <property type="match status" value="2"/>
</dbReference>
<sequence length="401" mass="45011">MKVFVTVLLFIHLTECLIRIPLTRFKPIRKVLRERDQLKEFLRHHQFEAFAEKYQSCYPSKLVKTHEGTAFEHLSNYMDAQYYGEIGIGTPLQKFTVVFDTGSSNLWVPSAYCISEACKMHEQFKSFHSTTYAPRGNQFSIRYGTGQLAGVLGKDMVRIGNITIRAQEFGESVFEPGSTFAVAQFDGILGLGYPSIAEGGALPVFDRMMHQNLVVEPIFSVLINREMDSDYGGELLLGGINHECYTGSINWVPVTERGYWQIRMDNVKIDGMLTLCINGCAAIVDTGTSLITGPEKEIRKLHKQLGAMSVGDGEYVVDCKRISSMASVTFTIGEVEFSLSPNDYVKKFQGDHSLCLSGFQEMDMVTRAGPLWILGDVFLTKFYTIFDRGNDRVGFARSHPV</sequence>